<dbReference type="AlphaFoldDB" id="A0A5Q5ACY3"/>
<accession>A0A5Q5ACY3</accession>
<evidence type="ECO:0000313" key="1">
    <source>
        <dbReference type="EMBL" id="VWV57756.1"/>
    </source>
</evidence>
<dbReference type="EMBL" id="LR735258">
    <property type="protein sequence ID" value="VXD45332.1"/>
    <property type="molecule type" value="Genomic_DNA"/>
</dbReference>
<sequence>YEKTGSSSRRPRFLFSLCQTFPHFLWHRRQFMETTTFNNQI</sequence>
<reference evidence="2" key="1">
    <citation type="submission" date="2019-10" db="EMBL/GenBank/DDBJ databases">
        <authorList>
            <person name="Dow E L."/>
        </authorList>
    </citation>
    <scope>NUCLEOTIDE SEQUENCE</scope>
    <source>
        <strain evidence="1">32</strain>
        <strain evidence="2">Dyadobacter sp. 32 sample 2</strain>
    </source>
</reference>
<feature type="non-terminal residue" evidence="2">
    <location>
        <position position="41"/>
    </location>
</feature>
<dbReference type="EMBL" id="LR732074">
    <property type="protein sequence ID" value="VWV57756.1"/>
    <property type="molecule type" value="Genomic_DNA"/>
</dbReference>
<gene>
    <name evidence="2" type="ORF">DYADSP32_2987</name>
</gene>
<name>A0A5Q5ACY3_9BACT</name>
<protein>
    <submittedName>
        <fullName evidence="2">Uncharacterized protein</fullName>
    </submittedName>
</protein>
<feature type="non-terminal residue" evidence="2">
    <location>
        <position position="1"/>
    </location>
</feature>
<evidence type="ECO:0000313" key="2">
    <source>
        <dbReference type="EMBL" id="VXD45332.1"/>
    </source>
</evidence>
<proteinExistence type="predicted"/>
<organism evidence="2">
    <name type="scientific">Dyadobacter sp. 32</name>
    <dbReference type="NCBI Taxonomy" id="538966"/>
    <lineage>
        <taxon>Bacteria</taxon>
        <taxon>Pseudomonadati</taxon>
        <taxon>Bacteroidota</taxon>
        <taxon>Cytophagia</taxon>
        <taxon>Cytophagales</taxon>
        <taxon>Spirosomataceae</taxon>
        <taxon>Dyadobacter</taxon>
    </lineage>
</organism>